<comment type="catalytic activity">
    <reaction evidence="4">
        <text>(R)-pantoate + NADP(+) = 2-dehydropantoate + NADPH + H(+)</text>
        <dbReference type="Rhea" id="RHEA:16233"/>
        <dbReference type="ChEBI" id="CHEBI:11561"/>
        <dbReference type="ChEBI" id="CHEBI:15378"/>
        <dbReference type="ChEBI" id="CHEBI:15980"/>
        <dbReference type="ChEBI" id="CHEBI:57783"/>
        <dbReference type="ChEBI" id="CHEBI:58349"/>
        <dbReference type="EC" id="1.1.1.169"/>
    </reaction>
</comment>
<dbReference type="Pfam" id="PF02558">
    <property type="entry name" value="ApbA"/>
    <property type="match status" value="1"/>
</dbReference>
<dbReference type="NCBIfam" id="TIGR00745">
    <property type="entry name" value="apbA_panE"/>
    <property type="match status" value="1"/>
</dbReference>
<keyword evidence="3 4" id="KW-0560">Oxidoreductase</keyword>
<protein>
    <recommendedName>
        <fullName evidence="4">2-dehydropantoate 2-reductase</fullName>
        <ecNumber evidence="4">1.1.1.169</ecNumber>
    </recommendedName>
    <alternativeName>
        <fullName evidence="4">Ketopantoate reductase</fullName>
    </alternativeName>
</protein>
<dbReference type="STRING" id="133381.A0A2T9Y2S5"/>
<evidence type="ECO:0000256" key="3">
    <source>
        <dbReference type="ARBA" id="ARBA00023002"/>
    </source>
</evidence>
<dbReference type="GO" id="GO:0015940">
    <property type="term" value="P:pantothenate biosynthetic process"/>
    <property type="evidence" value="ECO:0007669"/>
    <property type="project" value="InterPro"/>
</dbReference>
<keyword evidence="8" id="KW-1185">Reference proteome</keyword>
<dbReference type="InterPro" id="IPR013332">
    <property type="entry name" value="KPR_N"/>
</dbReference>
<comment type="caution">
    <text evidence="7">The sequence shown here is derived from an EMBL/GenBank/DDBJ whole genome shotgun (WGS) entry which is preliminary data.</text>
</comment>
<dbReference type="Gene3D" id="1.10.1040.10">
    <property type="entry name" value="N-(1-d-carboxylethyl)-l-norvaline Dehydrogenase, domain 2"/>
    <property type="match status" value="1"/>
</dbReference>
<comment type="function">
    <text evidence="4">Catalyzes the NADPH-dependent reduction of ketopantoate into pantoic acid.</text>
</comment>
<dbReference type="InterPro" id="IPR036291">
    <property type="entry name" value="NAD(P)-bd_dom_sf"/>
</dbReference>
<dbReference type="OrthoDB" id="3609at2759"/>
<evidence type="ECO:0000259" key="6">
    <source>
        <dbReference type="Pfam" id="PF08546"/>
    </source>
</evidence>
<evidence type="ECO:0000256" key="1">
    <source>
        <dbReference type="ARBA" id="ARBA00007870"/>
    </source>
</evidence>
<evidence type="ECO:0000313" key="8">
    <source>
        <dbReference type="Proteomes" id="UP000245609"/>
    </source>
</evidence>
<dbReference type="Proteomes" id="UP000245609">
    <property type="component" value="Unassembled WGS sequence"/>
</dbReference>
<dbReference type="AlphaFoldDB" id="A0A2T9Y2S5"/>
<gene>
    <name evidence="7" type="ORF">BB560_006638</name>
</gene>
<evidence type="ECO:0000256" key="4">
    <source>
        <dbReference type="RuleBase" id="RU362068"/>
    </source>
</evidence>
<feature type="domain" description="Ketopantoate reductase C-terminal" evidence="6">
    <location>
        <begin position="191"/>
        <end position="321"/>
    </location>
</feature>
<proteinExistence type="inferred from homology"/>
<dbReference type="SUPFAM" id="SSF48179">
    <property type="entry name" value="6-phosphogluconate dehydrogenase C-terminal domain-like"/>
    <property type="match status" value="1"/>
</dbReference>
<dbReference type="Gene3D" id="3.40.50.720">
    <property type="entry name" value="NAD(P)-binding Rossmann-like Domain"/>
    <property type="match status" value="1"/>
</dbReference>
<accession>A0A2T9Y2S5</accession>
<sequence>MIPTPSFLFVGAGAIGAVYAWRLNCGGATISVVCRSNYEAVKTSGFRINSQKFDQIVEYHPDHILSAKDDSNSDQHYDYVCVCTKALPNYQDPTAHVKRFIKSENTVIILMQNGIGIEEPFKQAFPSNTIISCVVLLDATQIESGVINHGLLCKSIFGVYPLSEQHMHSTTLENLHSIFLNGGVESMIVQDIQLERWKKVIWNIAINPLSVLCGGAEMRSMVSDPKVRKLLRDVMTEGNTIAEAYLKKPIFEGPIQEIFETQLLDVLNRNKPIYASMVGDFENKSPMEIQVIVRNPIEVAKSLGIKTPVLDAIYAMLSFIEKQYIS</sequence>
<dbReference type="Pfam" id="PF08546">
    <property type="entry name" value="ApbA_C"/>
    <property type="match status" value="1"/>
</dbReference>
<dbReference type="PANTHER" id="PTHR21708">
    <property type="entry name" value="PROBABLE 2-DEHYDROPANTOATE 2-REDUCTASE"/>
    <property type="match status" value="1"/>
</dbReference>
<feature type="domain" description="Ketopantoate reductase N-terminal" evidence="5">
    <location>
        <begin position="8"/>
        <end position="149"/>
    </location>
</feature>
<organism evidence="7 8">
    <name type="scientific">Smittium megazygosporum</name>
    <dbReference type="NCBI Taxonomy" id="133381"/>
    <lineage>
        <taxon>Eukaryota</taxon>
        <taxon>Fungi</taxon>
        <taxon>Fungi incertae sedis</taxon>
        <taxon>Zoopagomycota</taxon>
        <taxon>Kickxellomycotina</taxon>
        <taxon>Harpellomycetes</taxon>
        <taxon>Harpellales</taxon>
        <taxon>Legeriomycetaceae</taxon>
        <taxon>Smittium</taxon>
    </lineage>
</organism>
<dbReference type="SUPFAM" id="SSF51735">
    <property type="entry name" value="NAD(P)-binding Rossmann-fold domains"/>
    <property type="match status" value="1"/>
</dbReference>
<reference evidence="7 8" key="1">
    <citation type="journal article" date="2018" name="MBio">
        <title>Comparative Genomics Reveals the Core Gene Toolbox for the Fungus-Insect Symbiosis.</title>
        <authorList>
            <person name="Wang Y."/>
            <person name="Stata M."/>
            <person name="Wang W."/>
            <person name="Stajich J.E."/>
            <person name="White M.M."/>
            <person name="Moncalvo J.M."/>
        </authorList>
    </citation>
    <scope>NUCLEOTIDE SEQUENCE [LARGE SCALE GENOMIC DNA]</scope>
    <source>
        <strain evidence="7 8">SC-DP-2</strain>
    </source>
</reference>
<dbReference type="PANTHER" id="PTHR21708:SF26">
    <property type="entry name" value="2-DEHYDROPANTOATE 2-REDUCTASE"/>
    <property type="match status" value="1"/>
</dbReference>
<dbReference type="InterPro" id="IPR051402">
    <property type="entry name" value="KPR-Related"/>
</dbReference>
<dbReference type="GO" id="GO:0008677">
    <property type="term" value="F:2-dehydropantoate 2-reductase activity"/>
    <property type="evidence" value="ECO:0007669"/>
    <property type="project" value="UniProtKB-EC"/>
</dbReference>
<dbReference type="InterPro" id="IPR013328">
    <property type="entry name" value="6PGD_dom2"/>
</dbReference>
<evidence type="ECO:0000256" key="2">
    <source>
        <dbReference type="ARBA" id="ARBA00022857"/>
    </source>
</evidence>
<comment type="similarity">
    <text evidence="1 4">Belongs to the ketopantoate reductase family.</text>
</comment>
<evidence type="ECO:0000313" key="7">
    <source>
        <dbReference type="EMBL" id="PVU86613.1"/>
    </source>
</evidence>
<dbReference type="InterPro" id="IPR003710">
    <property type="entry name" value="ApbA"/>
</dbReference>
<dbReference type="InterPro" id="IPR008927">
    <property type="entry name" value="6-PGluconate_DH-like_C_sf"/>
</dbReference>
<name>A0A2T9Y2S5_9FUNG</name>
<dbReference type="EC" id="1.1.1.169" evidence="4"/>
<evidence type="ECO:0000259" key="5">
    <source>
        <dbReference type="Pfam" id="PF02558"/>
    </source>
</evidence>
<dbReference type="EMBL" id="MBFS01003449">
    <property type="protein sequence ID" value="PVU86613.1"/>
    <property type="molecule type" value="Genomic_DNA"/>
</dbReference>
<keyword evidence="2 4" id="KW-0521">NADP</keyword>
<dbReference type="FunFam" id="1.10.1040.10:FF:000017">
    <property type="entry name" value="2-dehydropantoate 2-reductase"/>
    <property type="match status" value="1"/>
</dbReference>
<dbReference type="InterPro" id="IPR013752">
    <property type="entry name" value="KPA_reductase"/>
</dbReference>
<dbReference type="GO" id="GO:0005737">
    <property type="term" value="C:cytoplasm"/>
    <property type="evidence" value="ECO:0007669"/>
    <property type="project" value="TreeGrafter"/>
</dbReference>